<feature type="region of interest" description="Disordered" evidence="2">
    <location>
        <begin position="507"/>
        <end position="552"/>
    </location>
</feature>
<proteinExistence type="predicted"/>
<dbReference type="Proteomes" id="UP000640531">
    <property type="component" value="Unassembled WGS sequence"/>
</dbReference>
<comment type="caution">
    <text evidence="4">The sequence shown here is derived from an EMBL/GenBank/DDBJ whole genome shotgun (WGS) entry which is preliminary data.</text>
</comment>
<name>A0ABR8FIU1_9NOST</name>
<organism evidence="4 5">
    <name type="scientific">Anabaena lutea FACHB-196</name>
    <dbReference type="NCBI Taxonomy" id="2692881"/>
    <lineage>
        <taxon>Bacteria</taxon>
        <taxon>Bacillati</taxon>
        <taxon>Cyanobacteriota</taxon>
        <taxon>Cyanophyceae</taxon>
        <taxon>Nostocales</taxon>
        <taxon>Nostocaceae</taxon>
        <taxon>Anabaena</taxon>
    </lineage>
</organism>
<gene>
    <name evidence="4" type="ORF">H6G59_13280</name>
</gene>
<accession>A0ABR8FIU1</accession>
<feature type="compositionally biased region" description="Low complexity" evidence="2">
    <location>
        <begin position="507"/>
        <end position="524"/>
    </location>
</feature>
<evidence type="ECO:0000256" key="2">
    <source>
        <dbReference type="SAM" id="MobiDB-lite"/>
    </source>
</evidence>
<evidence type="ECO:0000313" key="4">
    <source>
        <dbReference type="EMBL" id="MBD2568854.1"/>
    </source>
</evidence>
<evidence type="ECO:0000256" key="1">
    <source>
        <dbReference type="ARBA" id="ARBA00023118"/>
    </source>
</evidence>
<feature type="domain" description="CRISPR type III-associated protein" evidence="3">
    <location>
        <begin position="126"/>
        <end position="267"/>
    </location>
</feature>
<sequence>MNAEDVPMMFRAQIDGRCQIQRVVDKRKSAEKRQDAEIWVDEWKGIFPKDLLPKEVSHSNQAVPNFQQPINKALARSKPNVKPAKNTNFKFPEFGSQVETWKYTIKWRLVSNSGQDEGFIRPIIGAKGFPYFSGASMKGAFIRACKQIYGKEQGRIEAENYCGKKLADGSSKPGILRFHGAYPVDLDWTKKLVDIVHSQESKQVIKDDRDNPTNANSMISLHHTTLKFGFSSTEELDKSEWDKIKKIWERALANGLGSRVSAGYGYFQEIDYNHQEHSHLLLQIKLKGQGSVSTLVNKTPEFRPNMFKAALRGHTLRLLAGMTDGDTAKQITRKLWGGFADKNNQDSKDTNVGLLGIDFDFNLENIRFTYNPKHYELSEGTLNIFCMHPEITDAERLKLINTAKAIIKFTMLFGGIGKSWRRVCHKEFHTTYFKNHPDKVIGCHWQFINESEYYPINNLENDQNNPNNITKYIQQIRDVIRIWIPQDKQIKQDVNLLTNKPTQKATNTTVTTNIPNNKNISKPNQAPILKSPPKRPETVQNQPQNQSNKNDDITQWREAWYAPKVQVWARFAENGKSLAIHWFHDAYKGNDRIRNPHILAGKMGNTGRIWHRMYPRFVTNEQGKVVSGKGYVELLIIFPDESSETTKFLAFLNENSEFKKVW</sequence>
<keyword evidence="5" id="KW-1185">Reference proteome</keyword>
<feature type="compositionally biased region" description="Polar residues" evidence="2">
    <location>
        <begin position="538"/>
        <end position="548"/>
    </location>
</feature>
<evidence type="ECO:0000259" key="3">
    <source>
        <dbReference type="Pfam" id="PF03787"/>
    </source>
</evidence>
<protein>
    <recommendedName>
        <fullName evidence="3">CRISPR type III-associated protein domain-containing protein</fullName>
    </recommendedName>
</protein>
<keyword evidence="1" id="KW-0051">Antiviral defense</keyword>
<dbReference type="InterPro" id="IPR005537">
    <property type="entry name" value="RAMP_III_fam"/>
</dbReference>
<evidence type="ECO:0000313" key="5">
    <source>
        <dbReference type="Proteomes" id="UP000640531"/>
    </source>
</evidence>
<dbReference type="Pfam" id="PF03787">
    <property type="entry name" value="RAMPs"/>
    <property type="match status" value="1"/>
</dbReference>
<dbReference type="RefSeq" id="WP_190715126.1">
    <property type="nucleotide sequence ID" value="NZ_JACJST010000011.1"/>
</dbReference>
<dbReference type="EMBL" id="JACJST010000011">
    <property type="protein sequence ID" value="MBD2568854.1"/>
    <property type="molecule type" value="Genomic_DNA"/>
</dbReference>
<reference evidence="4 5" key="1">
    <citation type="journal article" date="2020" name="ISME J.">
        <title>Comparative genomics reveals insights into cyanobacterial evolution and habitat adaptation.</title>
        <authorList>
            <person name="Chen M.Y."/>
            <person name="Teng W.K."/>
            <person name="Zhao L."/>
            <person name="Hu C.X."/>
            <person name="Zhou Y.K."/>
            <person name="Han B.P."/>
            <person name="Song L.R."/>
            <person name="Shu W.S."/>
        </authorList>
    </citation>
    <scope>NUCLEOTIDE SEQUENCE [LARGE SCALE GENOMIC DNA]</scope>
    <source>
        <strain evidence="4 5">FACHB-196</strain>
    </source>
</reference>